<reference evidence="1" key="1">
    <citation type="submission" date="2020-05" db="EMBL/GenBank/DDBJ databases">
        <authorList>
            <person name="Chiriac C."/>
            <person name="Salcher M."/>
            <person name="Ghai R."/>
            <person name="Kavagutti S V."/>
        </authorList>
    </citation>
    <scope>NUCLEOTIDE SEQUENCE</scope>
</reference>
<dbReference type="Gene3D" id="1.10.3230.30">
    <property type="entry name" value="Phage gp6-like head-tail connector protein"/>
    <property type="match status" value="1"/>
</dbReference>
<dbReference type="InterPro" id="IPR006450">
    <property type="entry name" value="Phage_HK97_gp6-like"/>
</dbReference>
<name>A0A6J7WR88_9CAUD</name>
<accession>A0A6J7WR88</accession>
<dbReference type="CDD" id="cd08054">
    <property type="entry name" value="gp6"/>
    <property type="match status" value="1"/>
</dbReference>
<gene>
    <name evidence="1" type="ORF">UFOVP219_40</name>
</gene>
<proteinExistence type="predicted"/>
<dbReference type="EMBL" id="LR798260">
    <property type="protein sequence ID" value="CAB5218614.1"/>
    <property type="molecule type" value="Genomic_DNA"/>
</dbReference>
<dbReference type="Pfam" id="PF05135">
    <property type="entry name" value="Phage_connect_1"/>
    <property type="match status" value="1"/>
</dbReference>
<dbReference type="NCBIfam" id="TIGR01560">
    <property type="entry name" value="put_DNA_pack"/>
    <property type="match status" value="1"/>
</dbReference>
<evidence type="ECO:0000313" key="1">
    <source>
        <dbReference type="EMBL" id="CAB5218614.1"/>
    </source>
</evidence>
<protein>
    <submittedName>
        <fullName evidence="1">Gp6 domain containing protein</fullName>
    </submittedName>
</protein>
<organism evidence="1">
    <name type="scientific">uncultured Caudovirales phage</name>
    <dbReference type="NCBI Taxonomy" id="2100421"/>
    <lineage>
        <taxon>Viruses</taxon>
        <taxon>Duplodnaviria</taxon>
        <taxon>Heunggongvirae</taxon>
        <taxon>Uroviricota</taxon>
        <taxon>Caudoviricetes</taxon>
        <taxon>Peduoviridae</taxon>
        <taxon>Maltschvirus</taxon>
        <taxon>Maltschvirus maltsch</taxon>
    </lineage>
</organism>
<sequence>MAVTNGYCTLADVKAALRITDTVDDALIENSINAASRMIDQYCNRYFYSGSAGEVRYFKANDAYNCWIDDCQSITEVRTAQSNPITYNQIWASTDYQTVPANTYANGAYQPITGLMAVYNYFFPTWNESNLVKVTGTWGWPTVPEPIKFATIIQASRLFKRLESPLGVAGVSDIGIIRVGSSVDGDVAQLCNPFRLLRTGA</sequence>
<dbReference type="InterPro" id="IPR021146">
    <property type="entry name" value="Phage_gp6-like_head-tail"/>
</dbReference>